<reference evidence="3 4" key="1">
    <citation type="submission" date="2019-04" db="EMBL/GenBank/DDBJ databases">
        <title>Genome sequencing of Clostridium botulinum Groups I-IV and Clostridium butyricum.</title>
        <authorList>
            <person name="Brunt J."/>
            <person name="Van Vliet A.H.M."/>
            <person name="Stringer S.C."/>
            <person name="Carter A.T."/>
            <person name="Peck M.W."/>
        </authorList>
    </citation>
    <scope>NUCLEOTIDE SEQUENCE [LARGE SCALE GENOMIC DNA]</scope>
    <source>
        <strain evidence="1 4">1605</strain>
        <strain evidence="2 3">CB-K-33E</strain>
    </source>
</reference>
<evidence type="ECO:0000313" key="2">
    <source>
        <dbReference type="EMBL" id="NFN36530.1"/>
    </source>
</evidence>
<dbReference type="EMBL" id="SWOV01000009">
    <property type="protein sequence ID" value="NFF87255.1"/>
    <property type="molecule type" value="Genomic_DNA"/>
</dbReference>
<sequence>MELYMLEPEVAGEIGEKTVYDNFDDIRYKGAKPEISKLHFIFSGWLGDDIIESTPCFIVTDKLKTEIEKSELRGYEFQDVEISLSDEFIDIYPDRDIPQFKRLIPKGSVVVEGETYETWTGEDFNFSDKSYLVVSERALNILKEFNVDNCDIYKLSPNVDSK</sequence>
<evidence type="ECO:0000313" key="1">
    <source>
        <dbReference type="EMBL" id="NFF87255.1"/>
    </source>
</evidence>
<dbReference type="RefSeq" id="WP_017825899.1">
    <property type="nucleotide sequence ID" value="NZ_LFPA01000159.1"/>
</dbReference>
<evidence type="ECO:0000313" key="3">
    <source>
        <dbReference type="Proteomes" id="UP000473681"/>
    </source>
</evidence>
<protein>
    <submittedName>
        <fullName evidence="1">Uncharacterized protein</fullName>
    </submittedName>
</protein>
<gene>
    <name evidence="1" type="ORF">FC774_05105</name>
    <name evidence="2" type="ORF">FDB51_15745</name>
</gene>
<dbReference type="Proteomes" id="UP000476820">
    <property type="component" value="Unassembled WGS sequence"/>
</dbReference>
<dbReference type="Proteomes" id="UP000473681">
    <property type="component" value="Unassembled WGS sequence"/>
</dbReference>
<proteinExistence type="predicted"/>
<accession>A0A0L9YD89</accession>
<comment type="caution">
    <text evidence="1">The sequence shown here is derived from an EMBL/GenBank/DDBJ whole genome shotgun (WGS) entry which is preliminary data.</text>
</comment>
<dbReference type="AlphaFoldDB" id="A0A0L9YD89"/>
<organism evidence="1 4">
    <name type="scientific">Clostridium botulinum</name>
    <dbReference type="NCBI Taxonomy" id="1491"/>
    <lineage>
        <taxon>Bacteria</taxon>
        <taxon>Bacillati</taxon>
        <taxon>Bacillota</taxon>
        <taxon>Clostridia</taxon>
        <taxon>Eubacteriales</taxon>
        <taxon>Clostridiaceae</taxon>
        <taxon>Clostridium</taxon>
    </lineage>
</organism>
<name>A0A0L9YD89_CLOBO</name>
<dbReference type="OrthoDB" id="5879561at2"/>
<evidence type="ECO:0000313" key="4">
    <source>
        <dbReference type="Proteomes" id="UP000476820"/>
    </source>
</evidence>
<dbReference type="EMBL" id="SWVK01000024">
    <property type="protein sequence ID" value="NFN36530.1"/>
    <property type="molecule type" value="Genomic_DNA"/>
</dbReference>